<evidence type="ECO:0000256" key="1">
    <source>
        <dbReference type="SAM" id="Phobius"/>
    </source>
</evidence>
<keyword evidence="1" id="KW-0472">Membrane</keyword>
<evidence type="ECO:0000256" key="2">
    <source>
        <dbReference type="SAM" id="SignalP"/>
    </source>
</evidence>
<dbReference type="EMBL" id="CAEY01001996">
    <property type="status" value="NOT_ANNOTATED_CDS"/>
    <property type="molecule type" value="Genomic_DNA"/>
</dbReference>
<protein>
    <submittedName>
        <fullName evidence="3">Uncharacterized protein</fullName>
    </submittedName>
</protein>
<keyword evidence="1" id="KW-1133">Transmembrane helix</keyword>
<dbReference type="AlphaFoldDB" id="T1KCT2"/>
<keyword evidence="4" id="KW-1185">Reference proteome</keyword>
<dbReference type="Proteomes" id="UP000015104">
    <property type="component" value="Unassembled WGS sequence"/>
</dbReference>
<proteinExistence type="predicted"/>
<keyword evidence="2" id="KW-0732">Signal</keyword>
<keyword evidence="1" id="KW-0812">Transmembrane</keyword>
<sequence>MKMTRFMSADKLTLISIVLVVLIGLAYCGDEKDGTGSGTRAPRRKRFTRSHDLISLHEEAIKEHEHHIGTTKKSDRGKRRIEPMTTVHPHEGMDHESLLTCLIFKCLCSSSSSSNSVFSIIFFFLLYTTFLLSSLFILVTCFYYFCAFAPLGVYKNCISLFFDSHACLFICLLLIVNILLCYTKVKVKRLFVVNMDDTSDSHNCIPNQLDKNSTKYHDISEKSSCDQSAEKSNNHCNSQPTTAISLISKCSQRALKCDSDIPWTCPSTNSQSSRHNNQSLRKREDKHDLFSDLYSFDNDYDEDTLEIPPEYARDDIEIVVDLYIWFEKVRSFLLGLLC</sequence>
<feature type="transmembrane region" description="Helical" evidence="1">
    <location>
        <begin position="157"/>
        <end position="180"/>
    </location>
</feature>
<dbReference type="EnsemblMetazoa" id="tetur09g00380.1">
    <property type="protein sequence ID" value="tetur09g00380.1"/>
    <property type="gene ID" value="tetur09g00380"/>
</dbReference>
<name>T1KCT2_TETUR</name>
<organism evidence="3 4">
    <name type="scientific">Tetranychus urticae</name>
    <name type="common">Two-spotted spider mite</name>
    <dbReference type="NCBI Taxonomy" id="32264"/>
    <lineage>
        <taxon>Eukaryota</taxon>
        <taxon>Metazoa</taxon>
        <taxon>Ecdysozoa</taxon>
        <taxon>Arthropoda</taxon>
        <taxon>Chelicerata</taxon>
        <taxon>Arachnida</taxon>
        <taxon>Acari</taxon>
        <taxon>Acariformes</taxon>
        <taxon>Trombidiformes</taxon>
        <taxon>Prostigmata</taxon>
        <taxon>Eleutherengona</taxon>
        <taxon>Raphignathae</taxon>
        <taxon>Tetranychoidea</taxon>
        <taxon>Tetranychidae</taxon>
        <taxon>Tetranychus</taxon>
    </lineage>
</organism>
<feature type="signal peptide" evidence="2">
    <location>
        <begin position="1"/>
        <end position="28"/>
    </location>
</feature>
<feature type="transmembrane region" description="Helical" evidence="1">
    <location>
        <begin position="120"/>
        <end position="145"/>
    </location>
</feature>
<feature type="chain" id="PRO_5004581251" evidence="2">
    <location>
        <begin position="29"/>
        <end position="338"/>
    </location>
</feature>
<reference evidence="3" key="2">
    <citation type="submission" date="2015-06" db="UniProtKB">
        <authorList>
            <consortium name="EnsemblMetazoa"/>
        </authorList>
    </citation>
    <scope>IDENTIFICATION</scope>
</reference>
<evidence type="ECO:0000313" key="3">
    <source>
        <dbReference type="EnsemblMetazoa" id="tetur09g00380.1"/>
    </source>
</evidence>
<evidence type="ECO:0000313" key="4">
    <source>
        <dbReference type="Proteomes" id="UP000015104"/>
    </source>
</evidence>
<accession>T1KCT2</accession>
<reference evidence="4" key="1">
    <citation type="submission" date="2011-08" db="EMBL/GenBank/DDBJ databases">
        <authorList>
            <person name="Rombauts S."/>
        </authorList>
    </citation>
    <scope>NUCLEOTIDE SEQUENCE</scope>
    <source>
        <strain evidence="4">London</strain>
    </source>
</reference>
<dbReference type="HOGENOM" id="CLU_822149_0_0_1"/>